<evidence type="ECO:0000313" key="2">
    <source>
        <dbReference type="EMBL" id="KAK4501050.1"/>
    </source>
</evidence>
<feature type="compositionally biased region" description="Low complexity" evidence="1">
    <location>
        <begin position="324"/>
        <end position="334"/>
    </location>
</feature>
<feature type="region of interest" description="Disordered" evidence="1">
    <location>
        <begin position="255"/>
        <end position="284"/>
    </location>
</feature>
<feature type="region of interest" description="Disordered" evidence="1">
    <location>
        <begin position="298"/>
        <end position="334"/>
    </location>
</feature>
<evidence type="ECO:0000256" key="1">
    <source>
        <dbReference type="SAM" id="MobiDB-lite"/>
    </source>
</evidence>
<feature type="compositionally biased region" description="Basic and acidic residues" evidence="1">
    <location>
        <begin position="303"/>
        <end position="314"/>
    </location>
</feature>
<dbReference type="EMBL" id="JAXOVC010000005">
    <property type="protein sequence ID" value="KAK4501050.1"/>
    <property type="molecule type" value="Genomic_DNA"/>
</dbReference>
<feature type="region of interest" description="Disordered" evidence="1">
    <location>
        <begin position="61"/>
        <end position="111"/>
    </location>
</feature>
<keyword evidence="3" id="KW-1185">Reference proteome</keyword>
<protein>
    <submittedName>
        <fullName evidence="2">Uncharacterized protein</fullName>
    </submittedName>
</protein>
<feature type="region of interest" description="Disordered" evidence="1">
    <location>
        <begin position="1"/>
        <end position="27"/>
    </location>
</feature>
<evidence type="ECO:0000313" key="3">
    <source>
        <dbReference type="Proteomes" id="UP001305779"/>
    </source>
</evidence>
<gene>
    <name evidence="2" type="ORF">PRZ48_006856</name>
</gene>
<accession>A0ABR0EHS7</accession>
<proteinExistence type="predicted"/>
<reference evidence="2 3" key="1">
    <citation type="journal article" date="2023" name="G3 (Bethesda)">
        <title>A chromosome-level genome assembly of Zasmidium syzygii isolated from banana leaves.</title>
        <authorList>
            <person name="van Westerhoven A.C."/>
            <person name="Mehrabi R."/>
            <person name="Talebi R."/>
            <person name="Steentjes M.B.F."/>
            <person name="Corcolon B."/>
            <person name="Chong P.A."/>
            <person name="Kema G.H.J."/>
            <person name="Seidl M.F."/>
        </authorList>
    </citation>
    <scope>NUCLEOTIDE SEQUENCE [LARGE SCALE GENOMIC DNA]</scope>
    <source>
        <strain evidence="2 3">P124</strain>
    </source>
</reference>
<comment type="caution">
    <text evidence="2">The sequence shown here is derived from an EMBL/GenBank/DDBJ whole genome shotgun (WGS) entry which is preliminary data.</text>
</comment>
<feature type="compositionally biased region" description="Basic and acidic residues" evidence="1">
    <location>
        <begin position="81"/>
        <end position="111"/>
    </location>
</feature>
<feature type="region of interest" description="Disordered" evidence="1">
    <location>
        <begin position="409"/>
        <end position="450"/>
    </location>
</feature>
<sequence length="450" mass="51036">MASRRETRQKSTNFTPGPARALSTPGINAQVTLSRRTPLLPPNSANDHAIFHQRVNYQRPILGDHDRYPPMRSSSFPPSTSHERERFRSEGAARDARPYPRRDRSPKRGERQWAQYRAVDDRCLWPAWSENLYHEPEGLRDWMKRDSTSSAPVKKSPSVSQKVKSFQGKLVDAGRAVKAQFGENSRAVRERMGVHASAVREKAQTAVASLSKPKRMPAALEEPPHVERDFTVFSLHDMQFPGPEIRMDGLDRGNSGEMAVDSSAEGELDPYTTPLATAPRPTVPTTERVYHTPRMRRRLTPTEQRRQRFEERHPLPNIEETTERSASSISSMESLPTPAYPHLLERDEVHIAQNRALVAHQRQTALAQGEQDHWTRRGELMLAARYLHDTAGILTPRTAMMGLEGRRAAEMTPPRERQVTPPAEEEEGEYILSSFPITPSSEDAVPRCMR</sequence>
<feature type="compositionally biased region" description="Basic and acidic residues" evidence="1">
    <location>
        <begin position="409"/>
        <end position="418"/>
    </location>
</feature>
<organism evidence="2 3">
    <name type="scientific">Zasmidium cellare</name>
    <name type="common">Wine cellar mold</name>
    <name type="synonym">Racodium cellare</name>
    <dbReference type="NCBI Taxonomy" id="395010"/>
    <lineage>
        <taxon>Eukaryota</taxon>
        <taxon>Fungi</taxon>
        <taxon>Dikarya</taxon>
        <taxon>Ascomycota</taxon>
        <taxon>Pezizomycotina</taxon>
        <taxon>Dothideomycetes</taxon>
        <taxon>Dothideomycetidae</taxon>
        <taxon>Mycosphaerellales</taxon>
        <taxon>Mycosphaerellaceae</taxon>
        <taxon>Zasmidium</taxon>
    </lineage>
</organism>
<name>A0ABR0EHS7_ZASCE</name>
<dbReference type="Proteomes" id="UP001305779">
    <property type="component" value="Unassembled WGS sequence"/>
</dbReference>